<organism evidence="11">
    <name type="scientific">Cacopsylla melanoneura</name>
    <dbReference type="NCBI Taxonomy" id="428564"/>
    <lineage>
        <taxon>Eukaryota</taxon>
        <taxon>Metazoa</taxon>
        <taxon>Ecdysozoa</taxon>
        <taxon>Arthropoda</taxon>
        <taxon>Hexapoda</taxon>
        <taxon>Insecta</taxon>
        <taxon>Pterygota</taxon>
        <taxon>Neoptera</taxon>
        <taxon>Paraneoptera</taxon>
        <taxon>Hemiptera</taxon>
        <taxon>Sternorrhyncha</taxon>
        <taxon>Psylloidea</taxon>
        <taxon>Psyllidae</taxon>
        <taxon>Psyllinae</taxon>
        <taxon>Cacopsylla</taxon>
    </lineage>
</organism>
<reference evidence="11" key="1">
    <citation type="submission" date="2021-05" db="EMBL/GenBank/DDBJ databases">
        <authorList>
            <person name="Alioto T."/>
            <person name="Alioto T."/>
            <person name="Gomez Garrido J."/>
        </authorList>
    </citation>
    <scope>NUCLEOTIDE SEQUENCE</scope>
</reference>
<feature type="transmembrane region" description="Helical" evidence="9">
    <location>
        <begin position="349"/>
        <end position="365"/>
    </location>
</feature>
<feature type="domain" description="ABC transporter" evidence="10">
    <location>
        <begin position="20"/>
        <end position="257"/>
    </location>
</feature>
<dbReference type="PROSITE" id="PS00211">
    <property type="entry name" value="ABC_TRANSPORTER_1"/>
    <property type="match status" value="1"/>
</dbReference>
<dbReference type="SMART" id="SM00382">
    <property type="entry name" value="AAA"/>
    <property type="match status" value="1"/>
</dbReference>
<dbReference type="EMBL" id="HBUF01004652">
    <property type="protein sequence ID" value="CAG6606767.1"/>
    <property type="molecule type" value="Transcribed_RNA"/>
</dbReference>
<evidence type="ECO:0000256" key="1">
    <source>
        <dbReference type="ARBA" id="ARBA00004141"/>
    </source>
</evidence>
<dbReference type="GO" id="GO:0016887">
    <property type="term" value="F:ATP hydrolysis activity"/>
    <property type="evidence" value="ECO:0007669"/>
    <property type="project" value="InterPro"/>
</dbReference>
<dbReference type="EMBL" id="HBUF01526765">
    <property type="protein sequence ID" value="CAG6750469.1"/>
    <property type="molecule type" value="Transcribed_RNA"/>
</dbReference>
<dbReference type="GO" id="GO:0005886">
    <property type="term" value="C:plasma membrane"/>
    <property type="evidence" value="ECO:0007669"/>
    <property type="project" value="TreeGrafter"/>
</dbReference>
<sequence>MASESRAILTHLPKTTPFDIKFNDIKFSVKQGTKKKNILNGVSGCFQSGELTAIMGPSGAGKSSLLNILTGFQPSGYKGIVQATNIKECTSKKLSTRSSCYIMQDDNLSPLFTVLEIMMMAADLKLKASYKYKQLIVDDILDTIGLVLSKHTLCGRLSGGQKKRLSIALELIDNPPIMFLDEPTTGLDSVSTNQCVAMLKALARGGRTIVCTIHQPSATIFEMVDHLYVIAEGQCVYKGSSANTIPYLQTIGLQCPQYHNPADFLLEVVTGEYGHFTSTMMSAANDSWRSLRPPLTYNIDSDTTHTTERNEMGTTEKLQPPSEFIRFGVLLNRFIIQLYRDWTVTHLKMLLHFAVGILLGLLYTNMGVDGSKIINNIGFFMASLVYLSYTSLIPAILKFPSELVIIKKEQFNNWYKLHTFFAAFLITNLPVQMCFCFVYTSVSYYLSSQFLTWTRFTMFLVVCQLMTLISEGLGLILGTVMSPVNGVFIGSVMTALAILFAGFICLFNHMPLPLYYFSFTSYMRWALEGLVVTVYGYGRQPLECPPDHEYCHYRIPETMFKDVGMKDGNYWNDVGALSTYFFIVTIMSYVCLHKSLKN</sequence>
<dbReference type="PANTHER" id="PTHR48041">
    <property type="entry name" value="ABC TRANSPORTER G FAMILY MEMBER 28"/>
    <property type="match status" value="1"/>
</dbReference>
<dbReference type="PROSITE" id="PS50893">
    <property type="entry name" value="ABC_TRANSPORTER_2"/>
    <property type="match status" value="1"/>
</dbReference>
<feature type="transmembrane region" description="Helical" evidence="9">
    <location>
        <begin position="377"/>
        <end position="397"/>
    </location>
</feature>
<keyword evidence="4 9" id="KW-0812">Transmembrane</keyword>
<evidence type="ECO:0000256" key="7">
    <source>
        <dbReference type="ARBA" id="ARBA00022989"/>
    </source>
</evidence>
<keyword evidence="8 9" id="KW-0472">Membrane</keyword>
<keyword evidence="5" id="KW-0547">Nucleotide-binding</keyword>
<dbReference type="EMBL" id="HBUF01363666">
    <property type="protein sequence ID" value="CAG6722356.1"/>
    <property type="molecule type" value="Transcribed_RNA"/>
</dbReference>
<evidence type="ECO:0000256" key="4">
    <source>
        <dbReference type="ARBA" id="ARBA00022692"/>
    </source>
</evidence>
<dbReference type="InterPro" id="IPR017871">
    <property type="entry name" value="ABC_transporter-like_CS"/>
</dbReference>
<comment type="subcellular location">
    <subcellularLocation>
        <location evidence="1">Membrane</location>
        <topology evidence="1">Multi-pass membrane protein</topology>
    </subcellularLocation>
</comment>
<dbReference type="Pfam" id="PF00005">
    <property type="entry name" value="ABC_tran"/>
    <property type="match status" value="1"/>
</dbReference>
<evidence type="ECO:0000259" key="10">
    <source>
        <dbReference type="PROSITE" id="PS50893"/>
    </source>
</evidence>
<dbReference type="EMBL" id="HBUF01526766">
    <property type="protein sequence ID" value="CAG6750470.1"/>
    <property type="molecule type" value="Transcribed_RNA"/>
</dbReference>
<evidence type="ECO:0000256" key="9">
    <source>
        <dbReference type="SAM" id="Phobius"/>
    </source>
</evidence>
<feature type="transmembrane region" description="Helical" evidence="9">
    <location>
        <begin position="514"/>
        <end position="537"/>
    </location>
</feature>
<dbReference type="InterPro" id="IPR013525">
    <property type="entry name" value="ABC2_TM"/>
</dbReference>
<accession>A0A8D8ZMI0</accession>
<evidence type="ECO:0000313" key="11">
    <source>
        <dbReference type="EMBL" id="CAG6750469.1"/>
    </source>
</evidence>
<feature type="transmembrane region" description="Helical" evidence="9">
    <location>
        <begin position="487"/>
        <end position="507"/>
    </location>
</feature>
<name>A0A8D8ZMI0_9HEMI</name>
<dbReference type="Pfam" id="PF01061">
    <property type="entry name" value="ABC2_membrane"/>
    <property type="match status" value="1"/>
</dbReference>
<keyword evidence="6 11" id="KW-0067">ATP-binding</keyword>
<keyword evidence="7 9" id="KW-1133">Transmembrane helix</keyword>
<dbReference type="Gene3D" id="3.40.50.300">
    <property type="entry name" value="P-loop containing nucleotide triphosphate hydrolases"/>
    <property type="match status" value="1"/>
</dbReference>
<dbReference type="InterPro" id="IPR050352">
    <property type="entry name" value="ABCG_transporters"/>
</dbReference>
<dbReference type="InterPro" id="IPR027417">
    <property type="entry name" value="P-loop_NTPase"/>
</dbReference>
<dbReference type="Pfam" id="PF19055">
    <property type="entry name" value="ABC2_membrane_7"/>
    <property type="match status" value="1"/>
</dbReference>
<feature type="transmembrane region" description="Helical" evidence="9">
    <location>
        <begin position="417"/>
        <end position="446"/>
    </location>
</feature>
<evidence type="ECO:0000256" key="5">
    <source>
        <dbReference type="ARBA" id="ARBA00022741"/>
    </source>
</evidence>
<evidence type="ECO:0000256" key="8">
    <source>
        <dbReference type="ARBA" id="ARBA00023136"/>
    </source>
</evidence>
<comment type="similarity">
    <text evidence="2">Belongs to the ABC transporter superfamily. ABCG family. Eye pigment precursor importer (TC 3.A.1.204) subfamily.</text>
</comment>
<dbReference type="FunFam" id="3.40.50.300:FF:001077">
    <property type="entry name" value="Uncharacterized protein, isoform A"/>
    <property type="match status" value="1"/>
</dbReference>
<feature type="transmembrane region" description="Helical" evidence="9">
    <location>
        <begin position="458"/>
        <end position="481"/>
    </location>
</feature>
<dbReference type="AlphaFoldDB" id="A0A8D8ZMI0"/>
<protein>
    <submittedName>
        <fullName evidence="11">ATP-binding cassette sub-family G member 4</fullName>
    </submittedName>
</protein>
<dbReference type="GO" id="GO:0005524">
    <property type="term" value="F:ATP binding"/>
    <property type="evidence" value="ECO:0007669"/>
    <property type="project" value="UniProtKB-KW"/>
</dbReference>
<evidence type="ECO:0000256" key="2">
    <source>
        <dbReference type="ARBA" id="ARBA00005814"/>
    </source>
</evidence>
<dbReference type="PANTHER" id="PTHR48041:SF32">
    <property type="entry name" value="PROTEIN WHITE-LIKE PROTEIN"/>
    <property type="match status" value="1"/>
</dbReference>
<dbReference type="InterPro" id="IPR003439">
    <property type="entry name" value="ABC_transporter-like_ATP-bd"/>
</dbReference>
<dbReference type="GO" id="GO:0140359">
    <property type="term" value="F:ABC-type transporter activity"/>
    <property type="evidence" value="ECO:0007669"/>
    <property type="project" value="InterPro"/>
</dbReference>
<proteinExistence type="inferred from homology"/>
<keyword evidence="3" id="KW-0813">Transport</keyword>
<evidence type="ECO:0000256" key="3">
    <source>
        <dbReference type="ARBA" id="ARBA00022448"/>
    </source>
</evidence>
<dbReference type="SUPFAM" id="SSF52540">
    <property type="entry name" value="P-loop containing nucleoside triphosphate hydrolases"/>
    <property type="match status" value="1"/>
</dbReference>
<feature type="transmembrane region" description="Helical" evidence="9">
    <location>
        <begin position="574"/>
        <end position="592"/>
    </location>
</feature>
<dbReference type="InterPro" id="IPR003593">
    <property type="entry name" value="AAA+_ATPase"/>
</dbReference>
<evidence type="ECO:0000256" key="6">
    <source>
        <dbReference type="ARBA" id="ARBA00022840"/>
    </source>
</evidence>
<dbReference type="InterPro" id="IPR043926">
    <property type="entry name" value="ABCG_dom"/>
</dbReference>